<dbReference type="SUPFAM" id="SSF55486">
    <property type="entry name" value="Metalloproteases ('zincins'), catalytic domain"/>
    <property type="match status" value="1"/>
</dbReference>
<dbReference type="CDD" id="cd08662">
    <property type="entry name" value="M13"/>
    <property type="match status" value="1"/>
</dbReference>
<evidence type="ECO:0000256" key="4">
    <source>
        <dbReference type="ARBA" id="ARBA00022801"/>
    </source>
</evidence>
<keyword evidence="7" id="KW-0732">Signal</keyword>
<feature type="signal peptide" evidence="7">
    <location>
        <begin position="1"/>
        <end position="20"/>
    </location>
</feature>
<dbReference type="InterPro" id="IPR018497">
    <property type="entry name" value="Peptidase_M13_C"/>
</dbReference>
<dbReference type="InterPro" id="IPR000718">
    <property type="entry name" value="Peptidase_M13"/>
</dbReference>
<keyword evidence="6" id="KW-0482">Metalloprotease</keyword>
<keyword evidence="11" id="KW-1185">Reference proteome</keyword>
<name>A0ABY7TGT9_9SPHN</name>
<feature type="domain" description="Peptidase M13 C-terminal" evidence="8">
    <location>
        <begin position="473"/>
        <end position="671"/>
    </location>
</feature>
<sequence length="677" mass="74086">MKHLLLATAALACAAAPLLAQTATPTEGDTATATQAKKYEPWGFDLSARDMAVKPGDDFDNYANGGWAKRTEIPGDQPSAGVGYDVFNLSQVQLRSLIEAAPATSLIGGLYKSFMDEARVDALGARPLAADLAKIAAVKDKAGFARLNGAQSAGFGLPLFSPFVYSDPNRPGINTFYIGQAGIGLPERDYYLKPDFQPQRTAYRAYIERALAMAGYPTPAAHADAIMAFETEIAKVSWAAADRRDLDKTNNPMTVAELKKLAPGFAWKEFLAGAMVGDPGTMIVQEKSAFPAIAAIFDKTPLDTLKAWNAFHTIYQASPYLAKTFVDSRFEFVRSLSGVSAQRPRWKRGTTLVDQSLGEELGRAYVERYFPASSKQEMEELVGNLKLAMGDRITAAPWMSAATKKEALAKLNAMKVMVGYPDKWRDYSKLKIDAADLYGNVERSHAFEWAYTLTDLNKPVDGGKWLMTPQTVNAYNGGEENKIVFPAGILQPPFFNPKADPAVNYGSIGAVIGHEISHGFDDQGRKIDATGKVRDWWTPEDAKRFDAQADIFGKQYDSYEPVAGTHVNGKLTMGENIADLAGLAVAHDAYLRSLGGKPAPVIDGLTGDQRFFLAFAQSWRDKQRDDAIRQQVASDPHTPSRFRVIGPVRDLDAWYAAFGVKPGDKYYVAPADRPRIW</sequence>
<organism evidence="10 11">
    <name type="scientific">Sphingomonas naphthae</name>
    <dbReference type="NCBI Taxonomy" id="1813468"/>
    <lineage>
        <taxon>Bacteria</taxon>
        <taxon>Pseudomonadati</taxon>
        <taxon>Pseudomonadota</taxon>
        <taxon>Alphaproteobacteria</taxon>
        <taxon>Sphingomonadales</taxon>
        <taxon>Sphingomonadaceae</taxon>
        <taxon>Sphingomonas</taxon>
    </lineage>
</organism>
<keyword evidence="3" id="KW-0479">Metal-binding</keyword>
<dbReference type="PANTHER" id="PTHR11733:SF211">
    <property type="entry name" value="OLIGOPEPTIDASE LIPOPROTEIN M13 FAMILY"/>
    <property type="match status" value="1"/>
</dbReference>
<feature type="chain" id="PRO_5045662181" evidence="7">
    <location>
        <begin position="21"/>
        <end position="677"/>
    </location>
</feature>
<dbReference type="Pfam" id="PF01431">
    <property type="entry name" value="Peptidase_M13"/>
    <property type="match status" value="1"/>
</dbReference>
<evidence type="ECO:0000256" key="3">
    <source>
        <dbReference type="ARBA" id="ARBA00022723"/>
    </source>
</evidence>
<evidence type="ECO:0000256" key="7">
    <source>
        <dbReference type="SAM" id="SignalP"/>
    </source>
</evidence>
<comment type="cofactor">
    <cofactor evidence="1">
        <name>Zn(2+)</name>
        <dbReference type="ChEBI" id="CHEBI:29105"/>
    </cofactor>
</comment>
<keyword evidence="2" id="KW-0645">Protease</keyword>
<dbReference type="PRINTS" id="PR00786">
    <property type="entry name" value="NEPRILYSIN"/>
</dbReference>
<dbReference type="InterPro" id="IPR024079">
    <property type="entry name" value="MetalloPept_cat_dom_sf"/>
</dbReference>
<dbReference type="Pfam" id="PF05649">
    <property type="entry name" value="Peptidase_M13_N"/>
    <property type="match status" value="1"/>
</dbReference>
<feature type="domain" description="Peptidase M13 N-terminal" evidence="9">
    <location>
        <begin position="55"/>
        <end position="421"/>
    </location>
</feature>
<dbReference type="InterPro" id="IPR008753">
    <property type="entry name" value="Peptidase_M13_N"/>
</dbReference>
<evidence type="ECO:0000313" key="11">
    <source>
        <dbReference type="Proteomes" id="UP001220395"/>
    </source>
</evidence>
<evidence type="ECO:0000256" key="5">
    <source>
        <dbReference type="ARBA" id="ARBA00022833"/>
    </source>
</evidence>
<reference evidence="10 11" key="1">
    <citation type="submission" date="2023-02" db="EMBL/GenBank/DDBJ databases">
        <title>Genome sequence of Sphingomonas naphthae.</title>
        <authorList>
            <person name="Kim S."/>
            <person name="Heo J."/>
            <person name="Kwon S.-W."/>
        </authorList>
    </citation>
    <scope>NUCLEOTIDE SEQUENCE [LARGE SCALE GENOMIC DNA]</scope>
    <source>
        <strain evidence="10 11">KACC 18716</strain>
    </source>
</reference>
<accession>A0ABY7TGT9</accession>
<proteinExistence type="predicted"/>
<keyword evidence="4" id="KW-0378">Hydrolase</keyword>
<evidence type="ECO:0000313" key="10">
    <source>
        <dbReference type="EMBL" id="WCT71937.1"/>
    </source>
</evidence>
<gene>
    <name evidence="10" type="ORF">PQ455_09750</name>
</gene>
<dbReference type="Proteomes" id="UP001220395">
    <property type="component" value="Chromosome"/>
</dbReference>
<evidence type="ECO:0000259" key="9">
    <source>
        <dbReference type="Pfam" id="PF05649"/>
    </source>
</evidence>
<dbReference type="PANTHER" id="PTHR11733">
    <property type="entry name" value="ZINC METALLOPROTEASE FAMILY M13 NEPRILYSIN-RELATED"/>
    <property type="match status" value="1"/>
</dbReference>
<evidence type="ECO:0000256" key="1">
    <source>
        <dbReference type="ARBA" id="ARBA00001947"/>
    </source>
</evidence>
<evidence type="ECO:0000256" key="2">
    <source>
        <dbReference type="ARBA" id="ARBA00022670"/>
    </source>
</evidence>
<dbReference type="PROSITE" id="PS51885">
    <property type="entry name" value="NEPRILYSIN"/>
    <property type="match status" value="1"/>
</dbReference>
<evidence type="ECO:0000259" key="8">
    <source>
        <dbReference type="Pfam" id="PF01431"/>
    </source>
</evidence>
<dbReference type="Gene3D" id="1.10.1380.10">
    <property type="entry name" value="Neutral endopeptidase , domain2"/>
    <property type="match status" value="1"/>
</dbReference>
<dbReference type="EMBL" id="CP117411">
    <property type="protein sequence ID" value="WCT71937.1"/>
    <property type="molecule type" value="Genomic_DNA"/>
</dbReference>
<dbReference type="InterPro" id="IPR042089">
    <property type="entry name" value="Peptidase_M13_dom_2"/>
</dbReference>
<protein>
    <submittedName>
        <fullName evidence="10">M13 family metallopeptidase</fullName>
    </submittedName>
</protein>
<dbReference type="Gene3D" id="3.40.390.10">
    <property type="entry name" value="Collagenase (Catalytic Domain)"/>
    <property type="match status" value="1"/>
</dbReference>
<evidence type="ECO:0000256" key="6">
    <source>
        <dbReference type="ARBA" id="ARBA00023049"/>
    </source>
</evidence>
<dbReference type="RefSeq" id="WP_273685884.1">
    <property type="nucleotide sequence ID" value="NZ_CP117411.1"/>
</dbReference>
<keyword evidence="5" id="KW-0862">Zinc</keyword>